<dbReference type="Pfam" id="PF00642">
    <property type="entry name" value="zf-CCCH"/>
    <property type="match status" value="1"/>
</dbReference>
<feature type="compositionally biased region" description="Low complexity" evidence="5">
    <location>
        <begin position="902"/>
        <end position="934"/>
    </location>
</feature>
<keyword evidence="2 4" id="KW-0863">Zinc-finger</keyword>
<dbReference type="SUPFAM" id="SSF90229">
    <property type="entry name" value="CCCH zinc finger"/>
    <property type="match status" value="1"/>
</dbReference>
<dbReference type="InterPro" id="IPR036855">
    <property type="entry name" value="Znf_CCCH_sf"/>
</dbReference>
<feature type="zinc finger region" description="C3H1-type" evidence="4">
    <location>
        <begin position="102"/>
        <end position="129"/>
    </location>
</feature>
<dbReference type="InterPro" id="IPR045168">
    <property type="entry name" value="YTH_prot"/>
</dbReference>
<dbReference type="EMBL" id="SDOX01000015">
    <property type="protein sequence ID" value="TFJ85338.1"/>
    <property type="molecule type" value="Genomic_DNA"/>
</dbReference>
<dbReference type="PANTHER" id="PTHR12357">
    <property type="entry name" value="YTH YT521-B HOMOLOGY DOMAIN-CONTAINING"/>
    <property type="match status" value="1"/>
</dbReference>
<dbReference type="Gene3D" id="3.10.590.10">
    <property type="entry name" value="ph1033 like domains"/>
    <property type="match status" value="1"/>
</dbReference>
<protein>
    <recommendedName>
        <fullName evidence="11">Cleavage and polyadenylation specificity factor subunit 4</fullName>
    </recommendedName>
</protein>
<name>A0A4D9D9N3_9STRA</name>
<feature type="region of interest" description="Disordered" evidence="5">
    <location>
        <begin position="145"/>
        <end position="174"/>
    </location>
</feature>
<gene>
    <name evidence="9" type="ORF">NSK_003386</name>
</gene>
<evidence type="ECO:0000259" key="7">
    <source>
        <dbReference type="PROSITE" id="PS50882"/>
    </source>
</evidence>
<keyword evidence="10" id="KW-1185">Reference proteome</keyword>
<dbReference type="GO" id="GO:0000398">
    <property type="term" value="P:mRNA splicing, via spliceosome"/>
    <property type="evidence" value="ECO:0007669"/>
    <property type="project" value="TreeGrafter"/>
</dbReference>
<dbReference type="OrthoDB" id="1914176at2759"/>
<dbReference type="Pfam" id="PF10539">
    <property type="entry name" value="Dev_Cell_Death"/>
    <property type="match status" value="1"/>
</dbReference>
<keyword evidence="1 4" id="KW-0479">Metal-binding</keyword>
<evidence type="ECO:0000256" key="2">
    <source>
        <dbReference type="ARBA" id="ARBA00022771"/>
    </source>
</evidence>
<dbReference type="Pfam" id="PF04146">
    <property type="entry name" value="YTH"/>
    <property type="match status" value="1"/>
</dbReference>
<dbReference type="PANTHER" id="PTHR12357:SF3">
    <property type="entry name" value="YTH DOMAIN-CONTAINING PROTEIN 1"/>
    <property type="match status" value="1"/>
</dbReference>
<dbReference type="FunFam" id="4.10.1000.10:FF:000003">
    <property type="entry name" value="Zinc finger CCCH domain-containing protein"/>
    <property type="match status" value="1"/>
</dbReference>
<feature type="compositionally biased region" description="Gly residues" evidence="5">
    <location>
        <begin position="577"/>
        <end position="592"/>
    </location>
</feature>
<feature type="zinc finger region" description="C3H1-type" evidence="4">
    <location>
        <begin position="261"/>
        <end position="290"/>
    </location>
</feature>
<dbReference type="GO" id="GO:0008270">
    <property type="term" value="F:zinc ion binding"/>
    <property type="evidence" value="ECO:0007669"/>
    <property type="project" value="UniProtKB-KW"/>
</dbReference>
<feature type="region of interest" description="Disordered" evidence="5">
    <location>
        <begin position="833"/>
        <end position="862"/>
    </location>
</feature>
<organism evidence="9 10">
    <name type="scientific">Nannochloropsis salina CCMP1776</name>
    <dbReference type="NCBI Taxonomy" id="1027361"/>
    <lineage>
        <taxon>Eukaryota</taxon>
        <taxon>Sar</taxon>
        <taxon>Stramenopiles</taxon>
        <taxon>Ochrophyta</taxon>
        <taxon>Eustigmatophyceae</taxon>
        <taxon>Eustigmatales</taxon>
        <taxon>Monodopsidaceae</taxon>
        <taxon>Microchloropsis</taxon>
        <taxon>Microchloropsis salina</taxon>
    </lineage>
</organism>
<dbReference type="SMART" id="SM00356">
    <property type="entry name" value="ZnF_C3H1"/>
    <property type="match status" value="4"/>
</dbReference>
<dbReference type="Pfam" id="PF14608">
    <property type="entry name" value="zf-CCCH_2"/>
    <property type="match status" value="3"/>
</dbReference>
<feature type="region of interest" description="Disordered" evidence="5">
    <location>
        <begin position="20"/>
        <end position="46"/>
    </location>
</feature>
<dbReference type="GO" id="GO:0003729">
    <property type="term" value="F:mRNA binding"/>
    <property type="evidence" value="ECO:0007669"/>
    <property type="project" value="TreeGrafter"/>
</dbReference>
<feature type="compositionally biased region" description="Low complexity" evidence="5">
    <location>
        <begin position="840"/>
        <end position="862"/>
    </location>
</feature>
<feature type="compositionally biased region" description="Low complexity" evidence="5">
    <location>
        <begin position="752"/>
        <end position="765"/>
    </location>
</feature>
<dbReference type="GO" id="GO:0005654">
    <property type="term" value="C:nucleoplasm"/>
    <property type="evidence" value="ECO:0007669"/>
    <property type="project" value="TreeGrafter"/>
</dbReference>
<feature type="zinc finger region" description="C3H1-type" evidence="4">
    <location>
        <begin position="49"/>
        <end position="76"/>
    </location>
</feature>
<evidence type="ECO:0000259" key="8">
    <source>
        <dbReference type="PROSITE" id="PS51222"/>
    </source>
</evidence>
<dbReference type="InterPro" id="IPR007275">
    <property type="entry name" value="YTH_domain"/>
</dbReference>
<comment type="caution">
    <text evidence="9">The sequence shown here is derived from an EMBL/GenBank/DDBJ whole genome shotgun (WGS) entry which is preliminary data.</text>
</comment>
<sequence>MAAGESSLDDELAALSFEIEASSNSDGQDGRGDAGLVPRRGGGRSMAPGSKNVVCIHYLVGMCALDKDCPYLHQYDLDRVPICPFGSKCVRDDDCPFKHVTEEDKTECVFYRQGFCMYGPFCRYKHVHRNPEDAPEQGEFNISSQKAADEAAAAAAEGGNVSGEGNSYPPGASSGLPGNVVGGFGGGRVGEMVGARGGRAGVVVPQQLQLLSMHQQQSQPQNGAASPFGLASGTGMGGGREGGREGGRDRRPGGALERNENYKTTLCNHWLSNKGLCPFGDDCVFAHGETELRKHPLAIAREQQQAHRAGGGRGMYAGVNGGGPGGVGGGISLGAGSGSVVSGPMIPPPQEIRFPDLGLPWPDQARVRFFVIKSLNYKNLAQSVRRGVWRTHRNNERTLNEAFRTCDKVVLFYSVNESGHWQGAAVMTSPIRSQQQPPHLPPLQMLQHHQDGWTAEFSLEWLRLVSLPFPHTRPLRNPLNDNLPISRSRDCQELTPEIGRQLLYLIYSSSEVSLALGGAEASLPGGGFGGGGGPYGSFGASGGGRGGGGGGGGVLDGGGGNGGGGGAQQDQHPLPRGGEGGGPQQGEGGEGIGQTFPVISGQGFIFPCTEETLDECLGRGLFSLPAGGALETYAKEVVLPGSTLFLANATDRTLFGIFEAACPVAYNLERTSTSTMYPLQVRIRCLLEAPPLTESDPDVRSILGPLPASSPLGRAGPLSENQTQRLATLLASRAKALPLFLPPSTPTFLSSYSSTSSSSSFLPLLRGPSGKERGRERGLSLESTGSTSASTSLASTESNSPGAGYRSLPSLATMHLQQKQQQQQQQSRLLLGGIGGRGLLNGSSSTTSSSSSSSIVSSMSGTSTGAVVNKGFLEGLSPPRRLGLSPSLSHLSVGSQHHHHQQQQQQQQQPSQRQQLLQHAHMQQQDQHTQQQLQARPGEQGVLGNSPSSALHLPPFGGGIPPRIQLPASWRPL</sequence>
<feature type="compositionally biased region" description="Basic and acidic residues" evidence="5">
    <location>
        <begin position="769"/>
        <end position="779"/>
    </location>
</feature>
<feature type="compositionally biased region" description="Low complexity" evidence="5">
    <location>
        <begin position="780"/>
        <end position="798"/>
    </location>
</feature>
<feature type="domain" description="C3H1-type" evidence="6">
    <location>
        <begin position="261"/>
        <end position="290"/>
    </location>
</feature>
<dbReference type="GO" id="GO:0048024">
    <property type="term" value="P:regulation of mRNA splicing, via spliceosome"/>
    <property type="evidence" value="ECO:0007669"/>
    <property type="project" value="TreeGrafter"/>
</dbReference>
<dbReference type="PROSITE" id="PS51222">
    <property type="entry name" value="DCD"/>
    <property type="match status" value="1"/>
</dbReference>
<feature type="domain" description="C3H1-type" evidence="6">
    <location>
        <begin position="49"/>
        <end position="76"/>
    </location>
</feature>
<dbReference type="AlphaFoldDB" id="A0A4D9D9N3"/>
<feature type="region of interest" description="Disordered" evidence="5">
    <location>
        <begin position="752"/>
        <end position="807"/>
    </location>
</feature>
<feature type="domain" description="DCD" evidence="8">
    <location>
        <begin position="599"/>
        <end position="732"/>
    </location>
</feature>
<dbReference type="Proteomes" id="UP000355283">
    <property type="component" value="Unassembled WGS sequence"/>
</dbReference>
<keyword evidence="3 4" id="KW-0862">Zinc</keyword>
<dbReference type="SMART" id="SM00767">
    <property type="entry name" value="DCD"/>
    <property type="match status" value="1"/>
</dbReference>
<feature type="domain" description="C3H1-type" evidence="6">
    <location>
        <begin position="102"/>
        <end position="129"/>
    </location>
</feature>
<proteinExistence type="predicted"/>
<dbReference type="Gene3D" id="4.10.1000.10">
    <property type="entry name" value="Zinc finger, CCCH-type"/>
    <property type="match status" value="2"/>
</dbReference>
<dbReference type="CDD" id="cd21134">
    <property type="entry name" value="YTH"/>
    <property type="match status" value="1"/>
</dbReference>
<evidence type="ECO:0000256" key="3">
    <source>
        <dbReference type="ARBA" id="ARBA00022833"/>
    </source>
</evidence>
<feature type="compositionally biased region" description="Gly residues" evidence="5">
    <location>
        <begin position="546"/>
        <end position="567"/>
    </location>
</feature>
<feature type="region of interest" description="Disordered" evidence="5">
    <location>
        <begin position="697"/>
        <end position="720"/>
    </location>
</feature>
<evidence type="ECO:0000256" key="4">
    <source>
        <dbReference type="PROSITE-ProRule" id="PRU00723"/>
    </source>
</evidence>
<accession>A0A4D9D9N3</accession>
<dbReference type="InterPro" id="IPR000571">
    <property type="entry name" value="Znf_CCCH"/>
</dbReference>
<feature type="domain" description="YTH" evidence="7">
    <location>
        <begin position="367"/>
        <end position="506"/>
    </location>
</feature>
<feature type="region of interest" description="Disordered" evidence="5">
    <location>
        <begin position="878"/>
        <end position="973"/>
    </location>
</feature>
<feature type="compositionally biased region" description="Basic and acidic residues" evidence="5">
    <location>
        <begin position="241"/>
        <end position="257"/>
    </location>
</feature>
<reference evidence="9 10" key="1">
    <citation type="submission" date="2019-01" db="EMBL/GenBank/DDBJ databases">
        <title>Nuclear Genome Assembly of the Microalgal Biofuel strain Nannochloropsis salina CCMP1776.</title>
        <authorList>
            <person name="Hovde B."/>
        </authorList>
    </citation>
    <scope>NUCLEOTIDE SEQUENCE [LARGE SCALE GENOMIC DNA]</scope>
    <source>
        <strain evidence="9 10">CCMP1776</strain>
    </source>
</reference>
<dbReference type="InterPro" id="IPR013989">
    <property type="entry name" value="Dev_and_cell_death_domain"/>
</dbReference>
<dbReference type="GO" id="GO:1990247">
    <property type="term" value="F:N6-methyladenosine-containing RNA reader activity"/>
    <property type="evidence" value="ECO:0007669"/>
    <property type="project" value="TreeGrafter"/>
</dbReference>
<evidence type="ECO:0008006" key="11">
    <source>
        <dbReference type="Google" id="ProtNLM"/>
    </source>
</evidence>
<evidence type="ECO:0000259" key="6">
    <source>
        <dbReference type="PROSITE" id="PS50103"/>
    </source>
</evidence>
<evidence type="ECO:0000256" key="5">
    <source>
        <dbReference type="SAM" id="MobiDB-lite"/>
    </source>
</evidence>
<dbReference type="PROSITE" id="PS50103">
    <property type="entry name" value="ZF_C3H1"/>
    <property type="match status" value="3"/>
</dbReference>
<evidence type="ECO:0000313" key="10">
    <source>
        <dbReference type="Proteomes" id="UP000355283"/>
    </source>
</evidence>
<feature type="region of interest" description="Disordered" evidence="5">
    <location>
        <begin position="546"/>
        <end position="593"/>
    </location>
</feature>
<feature type="region of interest" description="Disordered" evidence="5">
    <location>
        <begin position="214"/>
        <end position="257"/>
    </location>
</feature>
<evidence type="ECO:0000313" key="9">
    <source>
        <dbReference type="EMBL" id="TFJ85338.1"/>
    </source>
</evidence>
<evidence type="ECO:0000256" key="1">
    <source>
        <dbReference type="ARBA" id="ARBA00022723"/>
    </source>
</evidence>
<dbReference type="PROSITE" id="PS50882">
    <property type="entry name" value="YTH"/>
    <property type="match status" value="1"/>
</dbReference>